<dbReference type="InterPro" id="IPR003152">
    <property type="entry name" value="FATC_dom"/>
</dbReference>
<dbReference type="InterPro" id="IPR003151">
    <property type="entry name" value="PIK-rel_kinase_FAT"/>
</dbReference>
<dbReference type="EMBL" id="JAKWFO010000008">
    <property type="protein sequence ID" value="KAI9633496.1"/>
    <property type="molecule type" value="Genomic_DNA"/>
</dbReference>
<dbReference type="GO" id="GO:0006281">
    <property type="term" value="P:DNA repair"/>
    <property type="evidence" value="ECO:0007669"/>
    <property type="project" value="TreeGrafter"/>
</dbReference>
<dbReference type="GO" id="GO:0006355">
    <property type="term" value="P:regulation of DNA-templated transcription"/>
    <property type="evidence" value="ECO:0007669"/>
    <property type="project" value="TreeGrafter"/>
</dbReference>
<dbReference type="InterPro" id="IPR000403">
    <property type="entry name" value="PI3/4_kinase_cat_dom"/>
</dbReference>
<dbReference type="PANTHER" id="PTHR11139">
    <property type="entry name" value="ATAXIA TELANGIECTASIA MUTATED ATM -RELATED"/>
    <property type="match status" value="1"/>
</dbReference>
<proteinExistence type="inferred from homology"/>
<feature type="region of interest" description="Disordered" evidence="3">
    <location>
        <begin position="2018"/>
        <end position="2056"/>
    </location>
</feature>
<dbReference type="RefSeq" id="XP_052943273.1">
    <property type="nucleotide sequence ID" value="XM_053089957.1"/>
</dbReference>
<dbReference type="Gene3D" id="1.10.1070.11">
    <property type="entry name" value="Phosphatidylinositol 3-/4-kinase, catalytic domain"/>
    <property type="match status" value="1"/>
</dbReference>
<dbReference type="InterPro" id="IPR014009">
    <property type="entry name" value="PIK_FAT"/>
</dbReference>
<feature type="region of interest" description="Disordered" evidence="3">
    <location>
        <begin position="1"/>
        <end position="65"/>
    </location>
</feature>
<comment type="caution">
    <text evidence="7">The sequence shown here is derived from an EMBL/GenBank/DDBJ whole genome shotgun (WGS) entry which is preliminary data.</text>
</comment>
<keyword evidence="8" id="KW-1185">Reference proteome</keyword>
<dbReference type="InterPro" id="IPR046807">
    <property type="entry name" value="Tra1_central"/>
</dbReference>
<dbReference type="InterPro" id="IPR016024">
    <property type="entry name" value="ARM-type_fold"/>
</dbReference>
<dbReference type="GeneID" id="77729162"/>
<feature type="compositionally biased region" description="Pro residues" evidence="3">
    <location>
        <begin position="257"/>
        <end position="274"/>
    </location>
</feature>
<protein>
    <recommendedName>
        <fullName evidence="9">Histone acetyltransferase</fullName>
    </recommendedName>
</protein>
<feature type="region of interest" description="Disordered" evidence="3">
    <location>
        <begin position="3193"/>
        <end position="3217"/>
    </location>
</feature>
<evidence type="ECO:0008006" key="9">
    <source>
        <dbReference type="Google" id="ProtNLM"/>
    </source>
</evidence>
<dbReference type="InterPro" id="IPR036940">
    <property type="entry name" value="PI3/4_kinase_cat_sf"/>
</dbReference>
<dbReference type="SUPFAM" id="SSF48371">
    <property type="entry name" value="ARM repeat"/>
    <property type="match status" value="3"/>
</dbReference>
<dbReference type="InterPro" id="IPR050517">
    <property type="entry name" value="DDR_Repair_Kinase"/>
</dbReference>
<comment type="similarity">
    <text evidence="1">Belongs to the PI3/PI4-kinase family. TRA1 subfamily.</text>
</comment>
<dbReference type="InterPro" id="IPR011009">
    <property type="entry name" value="Kinase-like_dom_sf"/>
</dbReference>
<evidence type="ECO:0000259" key="4">
    <source>
        <dbReference type="PROSITE" id="PS50290"/>
    </source>
</evidence>
<dbReference type="GO" id="GO:0005634">
    <property type="term" value="C:nucleus"/>
    <property type="evidence" value="ECO:0007669"/>
    <property type="project" value="TreeGrafter"/>
</dbReference>
<feature type="compositionally biased region" description="Low complexity" evidence="3">
    <location>
        <begin position="3158"/>
        <end position="3175"/>
    </location>
</feature>
<dbReference type="PROSITE" id="PS50005">
    <property type="entry name" value="TPR"/>
    <property type="match status" value="1"/>
</dbReference>
<accession>A0AA38LU60</accession>
<dbReference type="Pfam" id="PF02259">
    <property type="entry name" value="FAT"/>
    <property type="match status" value="1"/>
</dbReference>
<dbReference type="GO" id="GO:0000124">
    <property type="term" value="C:SAGA complex"/>
    <property type="evidence" value="ECO:0007669"/>
    <property type="project" value="TreeGrafter"/>
</dbReference>
<feature type="region of interest" description="Disordered" evidence="3">
    <location>
        <begin position="3141"/>
        <end position="3180"/>
    </location>
</feature>
<dbReference type="PROSITE" id="PS51189">
    <property type="entry name" value="FAT"/>
    <property type="match status" value="1"/>
</dbReference>
<evidence type="ECO:0000313" key="8">
    <source>
        <dbReference type="Proteomes" id="UP001164286"/>
    </source>
</evidence>
<feature type="compositionally biased region" description="Basic and acidic residues" evidence="3">
    <location>
        <begin position="583"/>
        <end position="595"/>
    </location>
</feature>
<dbReference type="SUPFAM" id="SSF56112">
    <property type="entry name" value="Protein kinase-like (PK-like)"/>
    <property type="match status" value="1"/>
</dbReference>
<organism evidence="7 8">
    <name type="scientific">Dioszegia hungarica</name>
    <dbReference type="NCBI Taxonomy" id="4972"/>
    <lineage>
        <taxon>Eukaryota</taxon>
        <taxon>Fungi</taxon>
        <taxon>Dikarya</taxon>
        <taxon>Basidiomycota</taxon>
        <taxon>Agaricomycotina</taxon>
        <taxon>Tremellomycetes</taxon>
        <taxon>Tremellales</taxon>
        <taxon>Bulleribasidiaceae</taxon>
        <taxon>Dioszegia</taxon>
    </lineage>
</organism>
<feature type="compositionally biased region" description="Basic and acidic residues" evidence="3">
    <location>
        <begin position="2018"/>
        <end position="2036"/>
    </location>
</feature>
<dbReference type="Pfam" id="PF00454">
    <property type="entry name" value="PI3_PI4_kinase"/>
    <property type="match status" value="1"/>
</dbReference>
<dbReference type="InterPro" id="IPR046805">
    <property type="entry name" value="Tra1_ring"/>
</dbReference>
<name>A0AA38LU60_9TREE</name>
<evidence type="ECO:0000259" key="6">
    <source>
        <dbReference type="PROSITE" id="PS51190"/>
    </source>
</evidence>
<dbReference type="PROSITE" id="PS51190">
    <property type="entry name" value="FATC"/>
    <property type="match status" value="1"/>
</dbReference>
<evidence type="ECO:0000256" key="3">
    <source>
        <dbReference type="SAM" id="MobiDB-lite"/>
    </source>
</evidence>
<evidence type="ECO:0000256" key="2">
    <source>
        <dbReference type="PROSITE-ProRule" id="PRU00339"/>
    </source>
</evidence>
<dbReference type="Pfam" id="PF20175">
    <property type="entry name" value="Tra1_central"/>
    <property type="match status" value="1"/>
</dbReference>
<feature type="compositionally biased region" description="Acidic residues" evidence="3">
    <location>
        <begin position="572"/>
        <end position="582"/>
    </location>
</feature>
<dbReference type="SUPFAM" id="SSF48452">
    <property type="entry name" value="TPR-like"/>
    <property type="match status" value="1"/>
</dbReference>
<dbReference type="GO" id="GO:0004672">
    <property type="term" value="F:protein kinase activity"/>
    <property type="evidence" value="ECO:0007669"/>
    <property type="project" value="UniProtKB-ARBA"/>
</dbReference>
<evidence type="ECO:0000256" key="1">
    <source>
        <dbReference type="ARBA" id="ARBA00007234"/>
    </source>
</evidence>
<reference evidence="7" key="1">
    <citation type="journal article" date="2022" name="G3 (Bethesda)">
        <title>High quality genome of the basidiomycete yeast Dioszegia hungarica PDD-24b-2 isolated from cloud water.</title>
        <authorList>
            <person name="Jarrige D."/>
            <person name="Haridas S."/>
            <person name="Bleykasten-Grosshans C."/>
            <person name="Joly M."/>
            <person name="Nadalig T."/>
            <person name="Sancelme M."/>
            <person name="Vuilleumier S."/>
            <person name="Grigoriev I.V."/>
            <person name="Amato P."/>
            <person name="Bringel F."/>
        </authorList>
    </citation>
    <scope>NUCLEOTIDE SEQUENCE</scope>
    <source>
        <strain evidence="7">PDD-24b-2</strain>
    </source>
</reference>
<feature type="compositionally biased region" description="Low complexity" evidence="3">
    <location>
        <begin position="26"/>
        <end position="43"/>
    </location>
</feature>
<feature type="domain" description="FAT" evidence="5">
    <location>
        <begin position="2559"/>
        <end position="3136"/>
    </location>
</feature>
<feature type="region of interest" description="Disordered" evidence="3">
    <location>
        <begin position="552"/>
        <end position="595"/>
    </location>
</feature>
<evidence type="ECO:0000259" key="5">
    <source>
        <dbReference type="PROSITE" id="PS51189"/>
    </source>
</evidence>
<sequence length="3770" mass="425440">MAAPGPPAARMGRPRKASTAASHAGPSNAPADATPSASTPAPGTTGGGPSLAPGTMHSFAPSTGPQTVAECENFAAQLLDPNTTPKRRQELAVELRDSAENNKEFGYYAKYLELLMPAVLKLLGDEKTLTLVKESVDQRMRHALYSFIHRLPKTEPFKAHEVSVMELTVRILKVENEENALVCIKIMIDAFRNHRDQAEPFVTRFLDSVKLMYGNLRGVIDKEFSTNGKQASAPPQSAISAPTPTAVTPSTAGTDGQPPPPPPSGPPSGPPPPTLARALYSAKVLTECPIAVVLVFQTYKAIMASVMDEFYPLVMDMIQIQPETQRIAFEEAKERGVTFVGVAPGTHNREMFAELIKAQVKTMAFLAYVLRGNPPFNTKDHLEVFPEACVRLLRNCPPEDVGTRKELLVATRHILSSDSRTTFIPYIGLLLEERVLVGTGITSRETLRPLAYSVIADLIHHVRSELQFPALAQVVHVMSLNLNDATFNGAIQTMCAKLLNTIVEAIVNKGEPLEAHRILGGMFFTSLEKLKSLTDSFERLKAIIARDKAKGKAKEVQPKPDVPEKLEKADGAEDVEMDETEESPEKRKEREAEQEERLQFGWREIEQAMPVHSVAYSGETLESFCKESRFLFKTLLHTFRTLLQYTRQGDHPLAPPDGEMLGQFFEYSLRSLALFEASRDPREQKEAVELLSQILLLFEPHVFAAVWTLKMDLFVRNASTSPHFFPVLQMLITHELVSHQLVGILLKYLMNHIHELGSYTQHQTGVALKLFKMSFLAINTYININESVLVPHLQKLILRCFECAAQADDSAVYYQILRALFRSIGGGRFEALYKEVLPILQEMLDTLSHLLQHATDDAERDLFVELTLTVPVRLTNLLPHLSYLMKPLVHALRAGPDSVSQGLRTLELCIDNLTADFLDPTMGPILRELMAALHRLLKPVPANRSHAQSAIRILGKLGGRNRRFQEVDNLLEYKNVGSDISVPIFIEGKSHQLQLGSVVNTATIALDEGVAEHAEDSLQILMVAMMAVLEPNGPSPENNDTFIKAMRRLFLACQHPKLSAKATEFVRNFCRRVFSAEMVRVDTKTDIDLIVGEMARKRYLPLTSALADCFVDTLARCRLSERDGLCELLAVIMADFRTLGPWPASNANQDSSRAIDRGLQTFVHRFCTLCHEEDWNRKMAGVAAIRTIVKHVDVNRGLLYDLEVELVRALLFCLRDAPIQAPKTAVGVSELVQDILRCGRTNENPGTPRLTKLVETFVIELNSQSLASRQCAQASIATLSEATGRSVYDLIVEPAKSKLLDSSAGPIFSKPLRALPFAMQVANIDAVTWLIHVQPSPIDTTEEFVRLSHEVIALADVGDETLIIKPATQKQEYWIKALRIACLKLLRAAMSLPTFTTQAALAQTRSRIIQVYFKHVYSQQPEIVEVAHEGLRDSIENQQKLPKELLQAGLRPILVNLADAKRLSVSGLDGLARFLELLTSYFKLEIGVKLLEHFQALGDAQSLQKAALAPLEDNPDIARMSRLVNVFRLLPTGAEEYLVQLTSFVVNAEAQLQQFVPGPLTGSMAAYFDKYYSQGAQCLIDNIRDPRYVWTFRNIIASGKAPNLVEELSNRIEAICELTLRHPEVVELVMPGLQIVGELSKTSDTWFMENEAILEYLVAVWRVVLLKSRTNHPDIRTLPYQQMPSLILELFMRFLRFQKHVPLLFHLVEAFEVKSAFERSNVAFFLYQQAALQDSVEYRRQVLQAFFNLYDQEPVTWEFKANGLRLVVNPLLRMYVASDNDGSILPEDFTSKLAQLIWRPLSVTQTARQRDDDLLIEIFALTITIVEHFSTKVADTRKDVFKLAWMGVNLLEPTVKLMAYLLAARFMATYETPWKFLKLTWTGLLRLKDNENRTLYRQAIDILAGCLTKHHMDGGERRPDGQPMPAHAIPEWAQRVRSVLIEDGHQTNQLVTVCELLVNHPDQFYEYRELYVPHVATSLSRLAFVQSTTPDLKKLTVDIVELIFRWERRRMVARDEAMDVDEAGSKRKGDGDESPFKRQKINRAGTAISTSSGGGWAAPTQVKELMTAHLLRLVSSSSDPVSRGGLTKRALELFKEILGPKGLVVHVKLSFFGRTMKADITEANLNSVANSTEVIAAVAASKNDLWVKQNLGVLSSLLEKVWVFDEPSLHETVDKLTDRLFSEMMKEMADDDQEAGKEAKDLHTYISTAVNDGLTASVRQSSSLPGTLFLLRAWLKVQPRQIQNDNIATGLLKVLSNLAKVHTTNPNAPDQAHRLIISVLEVLRGRVTDLREHRRALNNVVLSLIEKSTNLSLCRYLLDVMKQWVLDDPEPASLGKEKAAMLLRMATYEQRDEQLFQQYLDLVYDIYERDDLRGTDLTHRLEPAFLLGTRSRNQAQRIRFLNKLEASLPRSLDGRLQYLFSLQNWDTLAESYWIPQILSMLLGVVDPSERVYSRALPRISEDDPMIALAAAQTASDLLIPTRNLIHIDSGLARQLWSAIFPKCWASLSRAQQAAFTPYIIKLLAKDHHKKQVELRPNVIQTFLEGILPCSPIITLPPLLIKYLAKTYDAWYVGFEYLHKLSEIYRGDEELRENCATALSELYAELCEDDMFYGLARSRCVYPETTAALTYEQNGLWPQAIEMYEQGQMKARGGLLPFSEYEYCLWEDHWILAAQKLQNWDALTELARTDQDSDLLLECAWRISDWGSSDRETIETNINRVIDVPTPRRKTFEAYIALLKAHSSREAPNDFLRVLDEAQQVTLRKWISLPSHTTAAHLPLLQMFQQCVELTEASQVFDSLQQTTQQNLELRATNDLKPIFTTWRERLPNFWDDISVWSDLLAWRQHVFQAVTKVYVPLIPQAETATYGFRGYHETAWTINRFGEMARRHNLLDVCSVALNKIYSLPNIEISEAFLKLREQALCFFQKPEKFNEGLENISTTNLMYFTPAQKAEFLTLKGVFIAQLGQNDEANAEFAHAIQMDPNLPKAWAEWGRFNDKIYCDRPEMAPEPIPDSEPGQPRMTKEEFQSRYARERAVFASGAVSCYLQAAGLYSNHKARALLLRVLWLLGLDDAQNTIAKAFENYKGDIVLWYWITLIPQLLLSLSHREAKQARTLLLRMAKMYPQALFYQLRVTKEDFGAVRRQQAQNKAHAQKRAAEQAKAAASTQAPAAPTPAAVGSLSEDVTMAEGEKPDVASLDIKEPPASQTLTVPASSQGGSVSVDDALQPTQPNITAPNGLRQPWELVDEIMNNMKSSFPLLSLTMEKMVDQITIRSKPASDEDIYRFFAALLADALAQWSSRANSTGEAGQLSATTKENLIKFSSNLSGEMRTAIEKDFMRDTPELREYIRRLQYWRDSYERGLDARPRYQPLDQGGCNLIDFHHAKFDDVEVPGQYVHHTDHADEFVKIARFAPRHEVARGHAHCYRRITMIGHDTSIHTFSVQMPAARHCRREERLTQLFRILNNVLRKRKEARRRNIQFHLPAAIAMAPQLRLVENDSSYVSLQDVYDEYSRSRDRTREDSIMFFSEKVKQLADPSMQKNDQRVLQIKMEAFEEVQAKMVPETILSNYMIRTMANPEALWLMRKQFAMQIASVSFLTYLCCLHNRAPNRLHFSRRTGLVYMTEVLPGFAQGHPTIVALEPCPFRLTPNMQHFMTRVGIEGVMTAAVTAISRSLQSPGFDLAGSLSLFVRDEILTWQNTYMKDAKVDTLSRSVSQNVDQFVRRVTALGYIGENADKTPNAPPVVHAIVSLISQATSPTHLAAMPEMVMPWF</sequence>
<gene>
    <name evidence="7" type="ORF">MKK02DRAFT_38149</name>
</gene>
<feature type="domain" description="FATC" evidence="6">
    <location>
        <begin position="3739"/>
        <end position="3770"/>
    </location>
</feature>
<keyword evidence="2" id="KW-0802">TPR repeat</keyword>
<dbReference type="InterPro" id="IPR019734">
    <property type="entry name" value="TPR_rpt"/>
</dbReference>
<dbReference type="InterPro" id="IPR011990">
    <property type="entry name" value="TPR-like_helical_dom_sf"/>
</dbReference>
<dbReference type="Pfam" id="PF20206">
    <property type="entry name" value="Tra1_ring"/>
    <property type="match status" value="1"/>
</dbReference>
<feature type="compositionally biased region" description="Low complexity" evidence="3">
    <location>
        <begin position="230"/>
        <end position="252"/>
    </location>
</feature>
<feature type="region of interest" description="Disordered" evidence="3">
    <location>
        <begin position="226"/>
        <end position="275"/>
    </location>
</feature>
<dbReference type="Proteomes" id="UP001164286">
    <property type="component" value="Unassembled WGS sequence"/>
</dbReference>
<dbReference type="GO" id="GO:0035267">
    <property type="term" value="C:NuA4 histone acetyltransferase complex"/>
    <property type="evidence" value="ECO:0007669"/>
    <property type="project" value="TreeGrafter"/>
</dbReference>
<dbReference type="PROSITE" id="PS50290">
    <property type="entry name" value="PI3_4_KINASE_3"/>
    <property type="match status" value="1"/>
</dbReference>
<dbReference type="PANTHER" id="PTHR11139:SF1">
    <property type="entry name" value="TRANSFORMATION_TRANSCRIPTION DOMAIN-ASSOCIATED PROTEIN"/>
    <property type="match status" value="1"/>
</dbReference>
<feature type="repeat" description="TPR" evidence="2">
    <location>
        <begin position="2951"/>
        <end position="2984"/>
    </location>
</feature>
<feature type="compositionally biased region" description="Basic and acidic residues" evidence="3">
    <location>
        <begin position="552"/>
        <end position="571"/>
    </location>
</feature>
<feature type="compositionally biased region" description="Polar residues" evidence="3">
    <location>
        <begin position="3203"/>
        <end position="3217"/>
    </location>
</feature>
<evidence type="ECO:0000313" key="7">
    <source>
        <dbReference type="EMBL" id="KAI9633496.1"/>
    </source>
</evidence>
<dbReference type="CDD" id="cd05163">
    <property type="entry name" value="PIKK_TRRAP"/>
    <property type="match status" value="1"/>
</dbReference>
<feature type="domain" description="PI3K/PI4K catalytic" evidence="4">
    <location>
        <begin position="3411"/>
        <end position="3732"/>
    </location>
</feature>
<dbReference type="SMART" id="SM00146">
    <property type="entry name" value="PI3Kc"/>
    <property type="match status" value="1"/>
</dbReference>